<feature type="compositionally biased region" description="Basic and acidic residues" evidence="3">
    <location>
        <begin position="170"/>
        <end position="187"/>
    </location>
</feature>
<evidence type="ECO:0000256" key="1">
    <source>
        <dbReference type="ARBA" id="ARBA00022603"/>
    </source>
</evidence>
<dbReference type="Gene3D" id="3.40.50.150">
    <property type="entry name" value="Vaccinia Virus protein VP39"/>
    <property type="match status" value="1"/>
</dbReference>
<keyword evidence="2" id="KW-0808">Transferase</keyword>
<feature type="transmembrane region" description="Helical" evidence="4">
    <location>
        <begin position="1939"/>
        <end position="1961"/>
    </location>
</feature>
<dbReference type="EMBL" id="CAMXCT020003185">
    <property type="protein sequence ID" value="CAL1156289.1"/>
    <property type="molecule type" value="Genomic_DNA"/>
</dbReference>
<organism evidence="5">
    <name type="scientific">Cladocopium goreaui</name>
    <dbReference type="NCBI Taxonomy" id="2562237"/>
    <lineage>
        <taxon>Eukaryota</taxon>
        <taxon>Sar</taxon>
        <taxon>Alveolata</taxon>
        <taxon>Dinophyceae</taxon>
        <taxon>Suessiales</taxon>
        <taxon>Symbiodiniaceae</taxon>
        <taxon>Cladocopium</taxon>
    </lineage>
</organism>
<proteinExistence type="predicted"/>
<feature type="compositionally biased region" description="Basic and acidic residues" evidence="3">
    <location>
        <begin position="148"/>
        <end position="157"/>
    </location>
</feature>
<dbReference type="GO" id="GO:0008168">
    <property type="term" value="F:methyltransferase activity"/>
    <property type="evidence" value="ECO:0007669"/>
    <property type="project" value="UniProtKB-KW"/>
</dbReference>
<sequence>MAAGIGLRETKLSSEESFKALWDSATDYILFECLDDAGNAQGLAVGAVTSRYHADGDGAFIKLDYVAASDEYYAHWIVDEGGSAKWHHVCRRSWSSCRRKVGRDQIVHIQKMAWITLEDVEACLRQWKVKRLDRSLPGGRRKPVTPVDDAKAPKEADLQTASKAKAAKPPRGEERRGDGRGDSEDSRGGSAELSGAEDDDVGRSNASKPRSGRKHSRRRRSHRDSRSPRRCRPEEARGSVGDLTRGHRKKKSDKSSPLDAILEDDGAGPFEADSRLEVLRRSLEEKKQKKPEAKEGASAVLARRVQAGVEGSKEKRKESEQDKVKRALKTLSKTKEEASSSSLDDSDDDAAVFGVGRGDSDLLSRQRKLRKLSSEKPGALLVKGFSLMHEQLGTLYGDPATSTSSEAVLQPGALRYLLTTALPLVDVKKVGEEKVRELRTLASTLDLVVSGRVGMAGDMLMQRFKSLLMALKDGSSAASRYLELVPMELYPTAATLEESDFARSLAVKNAKSEALLSRVRSTGKGDGGSSETPGTEEPNQNQGQKQKPLEEVSQVRDTAGEGDSCRAWGHKARYDEDGRCETGSSKEGERDKGTVEEQDFQLQEERRGEAWSWRKRRSERKEELRTPVKAGGSEAGTEPGQALVLASDELIPGRDVPVKAGKSSCVAGAEEPSILHGEFFPASSARPGDPASSVHRVAMTPFRLVCQKVAKLEISVLQLVKNRQLDYSGGEVTTALPLRLEELLPGLPDAGVAGSLCAVQAASGGIREWVLQPEMTLKPRELWPSQIPRARINATRLEWYRICEVLFQRGIIETIPYDSIFKVGGTPVLNGAFAVEKRGRAGAGQTRVTRLIMNFVPTNAYQRLMRGDLDTLASSTAWCQLVLKKDEVLLWSGDDQKGAFYAWQLPAAWRPFMAFRWPVPGHYVGSGRSMEFVASRVIPMGWIQAVSLFQHLHRQLGMAPVPHGAGHEEELEWRRDRPAPQRSEGQTTEFVQFYLDDFDCPEVLPSVGWEKLQGTMGPTHEKQRAAYERWGVGIATDKAHLREPKVVRMGAEIDGKRGTVAAPRQKKLEVAYFALWALGLHCPPVKVLLMVLGRLVRCFEFRRPLMTILATIWPKGSVDVRRPWSNSSIAELLRAVAVLPLAGTDLRAQVSNMVTCSDASELGGGLCASGALTDEGEGVLDYLQSPWYVKKRMGSFQPQGALPVNNCQGPRVVVVSLFDGISALMCGLCRLECQVIAFCSSEVDKACKRFVRQRWPRVIELGDVDKITEEVFTTLAASVGDAVDLVLCGGGSPCQDLSSLLADRAGLAGHRSKLFFVMPRVFQMLAKVFRCPVRRFVENVFSMTSQNRDEFSRPRLFWVDWEVQPAEGESLLSHPGYKEWIVEMEEMKTDWWVDERCKKSSPGPLPTFTRALPRNSAPREPAGYATASSDAIARWRNDRHRFQVYQYEAKHMLERPDGSLRLPSLTEREKAMGFPVGYVSTGLSPKLTLDEAFNQGACMIGNSFSVYAITLLFDELLRSVEPSYAPRFEPQSKPDCRSGMLVQEFLRHADRKGLSLNEKVLSPLLHQRYEQAAKRILSFWRESRQPPTTWEDFDVATGQWLEHIFSEGYPKGYGCDGLAALQHFLPELAGKLRHSWRLLKSWQKMEPPIRVLPISPLVVMAISGACVQMGMVDNAAAFLVAFDTMLRPGELYRLTKGDITWAGGKAVLTEFNLGKAAEPNSSVFRLLLTSNIAQERGWSRDATIEPIICGRELYRTKWELLTILKLVTILKDPKRNLAPEIFPPEFQLCLMSQSGCLFRMSLWWLLATSASTYELMETTCQIGKKQIHKAQNCAERVVDMAEMGASFSVKVRADSPDVLAAVLASASEIDGYHVSKTDPLMLAAREGHHKFSESLAKSIEQGRIQGWKVGEGIGRAVGALAGGATLGSLGFVAGGTVGLATGAAVGAAATMPVAAVACALLPFLCPYFAAAAAVAASAVAVQGAALGAAIGTKVGVPLGIQVGSAVGGLAGGAIGQEIGGTISALGGLHNGVLFQLAPGLMLAIDYAVGSDGAMKALSYDVVFQKITN</sequence>
<dbReference type="GO" id="GO:0032259">
    <property type="term" value="P:methylation"/>
    <property type="evidence" value="ECO:0007669"/>
    <property type="project" value="UniProtKB-KW"/>
</dbReference>
<feature type="compositionally biased region" description="Basic and acidic residues" evidence="3">
    <location>
        <begin position="311"/>
        <end position="325"/>
    </location>
</feature>
<reference evidence="6" key="2">
    <citation type="submission" date="2024-04" db="EMBL/GenBank/DDBJ databases">
        <authorList>
            <person name="Chen Y."/>
            <person name="Shah S."/>
            <person name="Dougan E. K."/>
            <person name="Thang M."/>
            <person name="Chan C."/>
        </authorList>
    </citation>
    <scope>NUCLEOTIDE SEQUENCE [LARGE SCALE GENOMIC DNA]</scope>
</reference>
<keyword evidence="1" id="KW-0489">Methyltransferase</keyword>
<feature type="compositionally biased region" description="Basic and acidic residues" evidence="3">
    <location>
        <begin position="272"/>
        <end position="295"/>
    </location>
</feature>
<keyword evidence="4" id="KW-0812">Transmembrane</keyword>
<protein>
    <submittedName>
        <fullName evidence="5">Uncharacterized protein</fullName>
    </submittedName>
</protein>
<name>A0A9P1D325_9DINO</name>
<feature type="transmembrane region" description="Helical" evidence="4">
    <location>
        <begin position="1913"/>
        <end position="1933"/>
    </location>
</feature>
<accession>A0A9P1D325</accession>
<feature type="region of interest" description="Disordered" evidence="3">
    <location>
        <begin position="1404"/>
        <end position="1423"/>
    </location>
</feature>
<dbReference type="EMBL" id="CAMXCT030003185">
    <property type="protein sequence ID" value="CAL4790226.1"/>
    <property type="molecule type" value="Genomic_DNA"/>
</dbReference>
<dbReference type="SUPFAM" id="SSF53335">
    <property type="entry name" value="S-adenosyl-L-methionine-dependent methyltransferases"/>
    <property type="match status" value="1"/>
</dbReference>
<feature type="compositionally biased region" description="Polar residues" evidence="3">
    <location>
        <begin position="529"/>
        <end position="545"/>
    </location>
</feature>
<dbReference type="EMBL" id="CAMXCT010003185">
    <property type="protein sequence ID" value="CAI4002914.1"/>
    <property type="molecule type" value="Genomic_DNA"/>
</dbReference>
<evidence type="ECO:0000313" key="6">
    <source>
        <dbReference type="EMBL" id="CAL1156289.1"/>
    </source>
</evidence>
<feature type="transmembrane region" description="Helical" evidence="4">
    <location>
        <begin position="1968"/>
        <end position="1990"/>
    </location>
</feature>
<feature type="region of interest" description="Disordered" evidence="3">
    <location>
        <begin position="517"/>
        <end position="638"/>
    </location>
</feature>
<keyword evidence="7" id="KW-1185">Reference proteome</keyword>
<dbReference type="InterPro" id="IPR001525">
    <property type="entry name" value="C5_MeTfrase"/>
</dbReference>
<comment type="caution">
    <text evidence="5">The sequence shown here is derived from an EMBL/GenBank/DDBJ whole genome shotgun (WGS) entry which is preliminary data.</text>
</comment>
<feature type="compositionally biased region" description="Basic and acidic residues" evidence="3">
    <location>
        <begin position="572"/>
        <end position="595"/>
    </location>
</feature>
<evidence type="ECO:0000313" key="5">
    <source>
        <dbReference type="EMBL" id="CAI4002914.1"/>
    </source>
</evidence>
<reference evidence="5" key="1">
    <citation type="submission" date="2022-10" db="EMBL/GenBank/DDBJ databases">
        <authorList>
            <person name="Chen Y."/>
            <person name="Dougan E. K."/>
            <person name="Chan C."/>
            <person name="Rhodes N."/>
            <person name="Thang M."/>
        </authorList>
    </citation>
    <scope>NUCLEOTIDE SEQUENCE</scope>
</reference>
<dbReference type="InterPro" id="IPR029063">
    <property type="entry name" value="SAM-dependent_MTases_sf"/>
</dbReference>
<dbReference type="Proteomes" id="UP001152797">
    <property type="component" value="Unassembled WGS sequence"/>
</dbReference>
<dbReference type="Pfam" id="PF00145">
    <property type="entry name" value="DNA_methylase"/>
    <property type="match status" value="1"/>
</dbReference>
<evidence type="ECO:0000256" key="4">
    <source>
        <dbReference type="SAM" id="Phobius"/>
    </source>
</evidence>
<feature type="compositionally biased region" description="Basic and acidic residues" evidence="3">
    <location>
        <begin position="224"/>
        <end position="237"/>
    </location>
</feature>
<evidence type="ECO:0000256" key="3">
    <source>
        <dbReference type="SAM" id="MobiDB-lite"/>
    </source>
</evidence>
<keyword evidence="4" id="KW-1133">Transmembrane helix</keyword>
<feature type="region of interest" description="Disordered" evidence="3">
    <location>
        <begin position="135"/>
        <end position="350"/>
    </location>
</feature>
<keyword evidence="4" id="KW-0472">Membrane</keyword>
<evidence type="ECO:0000313" key="7">
    <source>
        <dbReference type="Proteomes" id="UP001152797"/>
    </source>
</evidence>
<dbReference type="OrthoDB" id="641149at2759"/>
<gene>
    <name evidence="5" type="ORF">C1SCF055_LOCUS28829</name>
</gene>
<evidence type="ECO:0000256" key="2">
    <source>
        <dbReference type="ARBA" id="ARBA00022679"/>
    </source>
</evidence>
<feature type="compositionally biased region" description="Basic residues" evidence="3">
    <location>
        <begin position="210"/>
        <end position="223"/>
    </location>
</feature>